<name>A0AAE0IT30_9PEZI</name>
<reference evidence="1" key="2">
    <citation type="submission" date="2023-06" db="EMBL/GenBank/DDBJ databases">
        <authorList>
            <consortium name="Lawrence Berkeley National Laboratory"/>
            <person name="Haridas S."/>
            <person name="Hensen N."/>
            <person name="Bonometti L."/>
            <person name="Westerberg I."/>
            <person name="Brannstrom I.O."/>
            <person name="Guillou S."/>
            <person name="Cros-Aarteil S."/>
            <person name="Calhoun S."/>
            <person name="Kuo A."/>
            <person name="Mondo S."/>
            <person name="Pangilinan J."/>
            <person name="Riley R."/>
            <person name="Labutti K."/>
            <person name="Andreopoulos B."/>
            <person name="Lipzen A."/>
            <person name="Chen C."/>
            <person name="Yanf M."/>
            <person name="Daum C."/>
            <person name="Ng V."/>
            <person name="Clum A."/>
            <person name="Steindorff A."/>
            <person name="Ohm R."/>
            <person name="Martin F."/>
            <person name="Silar P."/>
            <person name="Natvig D."/>
            <person name="Lalanne C."/>
            <person name="Gautier V."/>
            <person name="Ament-Velasquez S.L."/>
            <person name="Kruys A."/>
            <person name="Hutchinson M.I."/>
            <person name="Powell A.J."/>
            <person name="Barry K."/>
            <person name="Miller A.N."/>
            <person name="Grigoriev I.V."/>
            <person name="Debuchy R."/>
            <person name="Gladieux P."/>
            <person name="Thoren M.H."/>
            <person name="Johannesson H."/>
        </authorList>
    </citation>
    <scope>NUCLEOTIDE SEQUENCE</scope>
    <source>
        <strain evidence="1">CBS 118394</strain>
    </source>
</reference>
<dbReference type="EMBL" id="JAUEDM010000001">
    <property type="protein sequence ID" value="KAK3330759.1"/>
    <property type="molecule type" value="Genomic_DNA"/>
</dbReference>
<protein>
    <submittedName>
        <fullName evidence="1">Uncharacterized protein</fullName>
    </submittedName>
</protein>
<gene>
    <name evidence="1" type="ORF">B0H66DRAFT_544795</name>
</gene>
<evidence type="ECO:0000313" key="2">
    <source>
        <dbReference type="Proteomes" id="UP001283341"/>
    </source>
</evidence>
<keyword evidence="2" id="KW-1185">Reference proteome</keyword>
<sequence length="173" mass="19055">MASNAFQLDTDIGAVWKREVDKLNLEHPDCFISSSESWSVGNMDSVADNVVAPLRGWTGAVGCLKALMDDVADNNVPSLQVLAKVLRLVPRLEEEAAIVASSQFYVPDHELATKKTSSIIVCTNTLLCAACFEEVRQRQATDRRWYPCRSGHQGIHLPAPQLKGIGERKMFLG</sequence>
<organism evidence="1 2">
    <name type="scientific">Apodospora peruviana</name>
    <dbReference type="NCBI Taxonomy" id="516989"/>
    <lineage>
        <taxon>Eukaryota</taxon>
        <taxon>Fungi</taxon>
        <taxon>Dikarya</taxon>
        <taxon>Ascomycota</taxon>
        <taxon>Pezizomycotina</taxon>
        <taxon>Sordariomycetes</taxon>
        <taxon>Sordariomycetidae</taxon>
        <taxon>Sordariales</taxon>
        <taxon>Lasiosphaeriaceae</taxon>
        <taxon>Apodospora</taxon>
    </lineage>
</organism>
<dbReference type="AlphaFoldDB" id="A0AAE0IT30"/>
<accession>A0AAE0IT30</accession>
<comment type="caution">
    <text evidence="1">The sequence shown here is derived from an EMBL/GenBank/DDBJ whole genome shotgun (WGS) entry which is preliminary data.</text>
</comment>
<proteinExistence type="predicted"/>
<dbReference type="Proteomes" id="UP001283341">
    <property type="component" value="Unassembled WGS sequence"/>
</dbReference>
<evidence type="ECO:0000313" key="1">
    <source>
        <dbReference type="EMBL" id="KAK3330759.1"/>
    </source>
</evidence>
<reference evidence="1" key="1">
    <citation type="journal article" date="2023" name="Mol. Phylogenet. Evol.">
        <title>Genome-scale phylogeny and comparative genomics of the fungal order Sordariales.</title>
        <authorList>
            <person name="Hensen N."/>
            <person name="Bonometti L."/>
            <person name="Westerberg I."/>
            <person name="Brannstrom I.O."/>
            <person name="Guillou S."/>
            <person name="Cros-Aarteil S."/>
            <person name="Calhoun S."/>
            <person name="Haridas S."/>
            <person name="Kuo A."/>
            <person name="Mondo S."/>
            <person name="Pangilinan J."/>
            <person name="Riley R."/>
            <person name="LaButti K."/>
            <person name="Andreopoulos B."/>
            <person name="Lipzen A."/>
            <person name="Chen C."/>
            <person name="Yan M."/>
            <person name="Daum C."/>
            <person name="Ng V."/>
            <person name="Clum A."/>
            <person name="Steindorff A."/>
            <person name="Ohm R.A."/>
            <person name="Martin F."/>
            <person name="Silar P."/>
            <person name="Natvig D.O."/>
            <person name="Lalanne C."/>
            <person name="Gautier V."/>
            <person name="Ament-Velasquez S.L."/>
            <person name="Kruys A."/>
            <person name="Hutchinson M.I."/>
            <person name="Powell A.J."/>
            <person name="Barry K."/>
            <person name="Miller A.N."/>
            <person name="Grigoriev I.V."/>
            <person name="Debuchy R."/>
            <person name="Gladieux P."/>
            <person name="Hiltunen Thoren M."/>
            <person name="Johannesson H."/>
        </authorList>
    </citation>
    <scope>NUCLEOTIDE SEQUENCE</scope>
    <source>
        <strain evidence="1">CBS 118394</strain>
    </source>
</reference>